<dbReference type="Proteomes" id="UP000199455">
    <property type="component" value="Unassembled WGS sequence"/>
</dbReference>
<name>A0A1G7D524_9SPHI</name>
<sequence>MQQFLYVKLNNQLNEKLTLLKSNTVVVVEKNRFKNAYQRRGGISKRKFIYNISLIPA</sequence>
<reference evidence="2" key="1">
    <citation type="submission" date="2016-10" db="EMBL/GenBank/DDBJ databases">
        <authorList>
            <person name="Varghese N."/>
            <person name="Submissions S."/>
        </authorList>
    </citation>
    <scope>NUCLEOTIDE SEQUENCE [LARGE SCALE GENOMIC DNA]</scope>
    <source>
        <strain evidence="2">DSM 18609</strain>
    </source>
</reference>
<dbReference type="AlphaFoldDB" id="A0A1G7D524"/>
<organism evidence="1 2">
    <name type="scientific">Pedobacter soli</name>
    <dbReference type="NCBI Taxonomy" id="390242"/>
    <lineage>
        <taxon>Bacteria</taxon>
        <taxon>Pseudomonadati</taxon>
        <taxon>Bacteroidota</taxon>
        <taxon>Sphingobacteriia</taxon>
        <taxon>Sphingobacteriales</taxon>
        <taxon>Sphingobacteriaceae</taxon>
        <taxon>Pedobacter</taxon>
    </lineage>
</organism>
<gene>
    <name evidence="1" type="ORF">SAMN04488024_1237</name>
</gene>
<evidence type="ECO:0000313" key="1">
    <source>
        <dbReference type="EMBL" id="SDE46593.1"/>
    </source>
</evidence>
<protein>
    <submittedName>
        <fullName evidence="1">Uncharacterized protein</fullName>
    </submittedName>
</protein>
<evidence type="ECO:0000313" key="2">
    <source>
        <dbReference type="Proteomes" id="UP000199455"/>
    </source>
</evidence>
<proteinExistence type="predicted"/>
<dbReference type="EMBL" id="FMZH01000023">
    <property type="protein sequence ID" value="SDE46593.1"/>
    <property type="molecule type" value="Genomic_DNA"/>
</dbReference>
<keyword evidence="2" id="KW-1185">Reference proteome</keyword>
<accession>A0A1G7D524</accession>